<dbReference type="InParanoid" id="A0A165T0D0"/>
<reference evidence="1 2" key="1">
    <citation type="journal article" date="2016" name="Mol. Biol. Evol.">
        <title>Comparative Genomics of Early-Diverging Mushroom-Forming Fungi Provides Insights into the Origins of Lignocellulose Decay Capabilities.</title>
        <authorList>
            <person name="Nagy L.G."/>
            <person name="Riley R."/>
            <person name="Tritt A."/>
            <person name="Adam C."/>
            <person name="Daum C."/>
            <person name="Floudas D."/>
            <person name="Sun H."/>
            <person name="Yadav J.S."/>
            <person name="Pangilinan J."/>
            <person name="Larsson K.H."/>
            <person name="Matsuura K."/>
            <person name="Barry K."/>
            <person name="Labutti K."/>
            <person name="Kuo R."/>
            <person name="Ohm R.A."/>
            <person name="Bhattacharya S.S."/>
            <person name="Shirouzu T."/>
            <person name="Yoshinaga Y."/>
            <person name="Martin F.M."/>
            <person name="Grigoriev I.V."/>
            <person name="Hibbett D.S."/>
        </authorList>
    </citation>
    <scope>NUCLEOTIDE SEQUENCE [LARGE SCALE GENOMIC DNA]</scope>
    <source>
        <strain evidence="1 2">HHB14362 ss-1</strain>
    </source>
</reference>
<sequence length="189" mass="21766">MKHYKRREVTSIGVSGSRNCHSDIALIFKEHFIRIVYEQDNRLEYAQHLLWSRASIKPKILPDNSYQRYGVNFHHRMESQSTVSTIRKDLPVPDPPIMSRTQLGAFEVACYWRDTTVATSLISRFSVQARPVGARIALGSTTVSTITRNAYPPFVNLPLTNTGSMHTLLILAWLYHDRAYGWVVEPEYR</sequence>
<dbReference type="AlphaFoldDB" id="A0A165T0D0"/>
<evidence type="ECO:0000313" key="1">
    <source>
        <dbReference type="EMBL" id="KZT25943.1"/>
    </source>
</evidence>
<keyword evidence="2" id="KW-1185">Reference proteome</keyword>
<evidence type="ECO:0000313" key="2">
    <source>
        <dbReference type="Proteomes" id="UP000076761"/>
    </source>
</evidence>
<dbReference type="Proteomes" id="UP000076761">
    <property type="component" value="Unassembled WGS sequence"/>
</dbReference>
<organism evidence="1 2">
    <name type="scientific">Neolentinus lepideus HHB14362 ss-1</name>
    <dbReference type="NCBI Taxonomy" id="1314782"/>
    <lineage>
        <taxon>Eukaryota</taxon>
        <taxon>Fungi</taxon>
        <taxon>Dikarya</taxon>
        <taxon>Basidiomycota</taxon>
        <taxon>Agaricomycotina</taxon>
        <taxon>Agaricomycetes</taxon>
        <taxon>Gloeophyllales</taxon>
        <taxon>Gloeophyllaceae</taxon>
        <taxon>Neolentinus</taxon>
    </lineage>
</organism>
<gene>
    <name evidence="1" type="ORF">NEOLEDRAFT_1147669</name>
</gene>
<protein>
    <submittedName>
        <fullName evidence="1">Uncharacterized protein</fullName>
    </submittedName>
</protein>
<proteinExistence type="predicted"/>
<dbReference type="EMBL" id="KV425569">
    <property type="protein sequence ID" value="KZT25943.1"/>
    <property type="molecule type" value="Genomic_DNA"/>
</dbReference>
<accession>A0A165T0D0</accession>
<name>A0A165T0D0_9AGAM</name>